<dbReference type="Gene3D" id="3.30.60.190">
    <property type="match status" value="1"/>
</dbReference>
<accession>A0A2C5WWV8</accession>
<feature type="region of interest" description="Disordered" evidence="2">
    <location>
        <begin position="189"/>
        <end position="221"/>
    </location>
</feature>
<organism evidence="4 5">
    <name type="scientific">Ceratocystis fimbriata CBS 114723</name>
    <dbReference type="NCBI Taxonomy" id="1035309"/>
    <lineage>
        <taxon>Eukaryota</taxon>
        <taxon>Fungi</taxon>
        <taxon>Dikarya</taxon>
        <taxon>Ascomycota</taxon>
        <taxon>Pezizomycotina</taxon>
        <taxon>Sordariomycetes</taxon>
        <taxon>Hypocreomycetidae</taxon>
        <taxon>Microascales</taxon>
        <taxon>Ceratocystidaceae</taxon>
        <taxon>Ceratocystis</taxon>
    </lineage>
</organism>
<comment type="caution">
    <text evidence="4">The sequence shown here is derived from an EMBL/GenBank/DDBJ whole genome shotgun (WGS) entry which is preliminary data.</text>
</comment>
<feature type="compositionally biased region" description="Polar residues" evidence="2">
    <location>
        <begin position="48"/>
        <end position="63"/>
    </location>
</feature>
<dbReference type="Proteomes" id="UP000222788">
    <property type="component" value="Unassembled WGS sequence"/>
</dbReference>
<feature type="compositionally biased region" description="Pro residues" evidence="2">
    <location>
        <begin position="195"/>
        <end position="204"/>
    </location>
</feature>
<dbReference type="CDD" id="cd23024">
    <property type="entry name" value="zf-HIT_ZNHIT2-3"/>
    <property type="match status" value="1"/>
</dbReference>
<dbReference type="GO" id="GO:0008270">
    <property type="term" value="F:zinc ion binding"/>
    <property type="evidence" value="ECO:0007669"/>
    <property type="project" value="UniProtKB-UniRule"/>
</dbReference>
<feature type="compositionally biased region" description="Basic and acidic residues" evidence="2">
    <location>
        <begin position="284"/>
        <end position="296"/>
    </location>
</feature>
<keyword evidence="1" id="KW-0863">Zinc-finger</keyword>
<reference evidence="4 5" key="1">
    <citation type="journal article" date="2013" name="Fungal Biol.">
        <title>Analysis of microsatellite markers in the genome of the plant pathogen Ceratocystis fimbriata.</title>
        <authorList>
            <person name="Simpson M.C."/>
            <person name="Wilken P.M."/>
            <person name="Coetzee M.P."/>
            <person name="Wingfield M.J."/>
            <person name="Wingfield B.D."/>
        </authorList>
    </citation>
    <scope>NUCLEOTIDE SEQUENCE [LARGE SCALE GENOMIC DNA]</scope>
    <source>
        <strain evidence="4 5">CBS 114723</strain>
    </source>
</reference>
<dbReference type="Pfam" id="PF04438">
    <property type="entry name" value="zf-HIT"/>
    <property type="match status" value="1"/>
</dbReference>
<feature type="domain" description="HIT-type" evidence="3">
    <location>
        <begin position="161"/>
        <end position="195"/>
    </location>
</feature>
<gene>
    <name evidence="4" type="ORF">CFIMG_006579RA</name>
</gene>
<keyword evidence="5" id="KW-1185">Reference proteome</keyword>
<feature type="compositionally biased region" description="Low complexity" evidence="2">
    <location>
        <begin position="38"/>
        <end position="47"/>
    </location>
</feature>
<keyword evidence="1" id="KW-0862">Zinc</keyword>
<protein>
    <recommendedName>
        <fullName evidence="3">HIT-type domain-containing protein</fullName>
    </recommendedName>
</protein>
<feature type="region of interest" description="Disordered" evidence="2">
    <location>
        <begin position="281"/>
        <end position="301"/>
    </location>
</feature>
<reference evidence="4 5" key="2">
    <citation type="journal article" date="2013" name="IMA Fungus">
        <title>IMA Genome-F 1: Ceratocystis fimbriata: Draft nuclear genome sequence for the plant pathogen, Ceratocystis fimbriata.</title>
        <authorList>
            <person name="Wilken P.M."/>
            <person name="Steenkamp E.T."/>
            <person name="Wingfield M.J."/>
            <person name="de Beer Z.W."/>
            <person name="Wingfield B.D."/>
        </authorList>
    </citation>
    <scope>NUCLEOTIDE SEQUENCE [LARGE SCALE GENOMIC DNA]</scope>
    <source>
        <strain evidence="4 5">CBS 114723</strain>
    </source>
</reference>
<dbReference type="PROSITE" id="PS51083">
    <property type="entry name" value="ZF_HIT"/>
    <property type="match status" value="1"/>
</dbReference>
<feature type="compositionally biased region" description="Basic residues" evidence="2">
    <location>
        <begin position="98"/>
        <end position="107"/>
    </location>
</feature>
<dbReference type="InterPro" id="IPR013087">
    <property type="entry name" value="Znf_C2H2_type"/>
</dbReference>
<dbReference type="SUPFAM" id="SSF144232">
    <property type="entry name" value="HIT/MYND zinc finger-like"/>
    <property type="match status" value="1"/>
</dbReference>
<feature type="region of interest" description="Disordered" evidence="2">
    <location>
        <begin position="1"/>
        <end position="152"/>
    </location>
</feature>
<dbReference type="STRING" id="1035309.A0A2C5WWV8"/>
<name>A0A2C5WWV8_9PEZI</name>
<keyword evidence="1" id="KW-0479">Metal-binding</keyword>
<dbReference type="InterPro" id="IPR007529">
    <property type="entry name" value="Znf_HIT"/>
</dbReference>
<evidence type="ECO:0000256" key="1">
    <source>
        <dbReference type="PROSITE-ProRule" id="PRU00453"/>
    </source>
</evidence>
<dbReference type="PROSITE" id="PS00028">
    <property type="entry name" value="ZINC_FINGER_C2H2_1"/>
    <property type="match status" value="1"/>
</dbReference>
<dbReference type="OrthoDB" id="18412at2759"/>
<dbReference type="EMBL" id="APWK03000133">
    <property type="protein sequence ID" value="PHH50376.1"/>
    <property type="molecule type" value="Genomic_DNA"/>
</dbReference>
<proteinExistence type="predicted"/>
<evidence type="ECO:0000313" key="4">
    <source>
        <dbReference type="EMBL" id="PHH50376.1"/>
    </source>
</evidence>
<evidence type="ECO:0000256" key="2">
    <source>
        <dbReference type="SAM" id="MobiDB-lite"/>
    </source>
</evidence>
<sequence length="352" mass="38088">MLNLNYASDSGDDTTCAPPDQKPASLESARSEKPSPENPSSEPASQSTQIKPKTAASTQSSQDVPPPTPKMKRGQPTVDSDDEAPEEASFSKPVRALEKKKKRRNNKPSKSSANALHPSKRQKTAGGGKENIDPDGAPEAVSSAATTAKDPAANFVPNNMCVVCKEANGKYKCPRCRSQICSVACSKAHKENHPADPPPKPKPAPSTVFIAPTQPSSDPSHPFSFLDNSAKLRALFERYPCLPDVLMKISEAKQPPKPTLGTPFVQSEAKRIEKKLWDQSVGEQHGKDALRRAREQDGEEGEAVRAYSELIIHLMEAQGRGGVSAVHKRKAREEGAMFQKLAQPGMSKRARL</sequence>
<dbReference type="AlphaFoldDB" id="A0A2C5WWV8"/>
<evidence type="ECO:0000259" key="3">
    <source>
        <dbReference type="PROSITE" id="PS51083"/>
    </source>
</evidence>
<evidence type="ECO:0000313" key="5">
    <source>
        <dbReference type="Proteomes" id="UP000222788"/>
    </source>
</evidence>